<evidence type="ECO:0000256" key="7">
    <source>
        <dbReference type="SAM" id="Phobius"/>
    </source>
</evidence>
<feature type="transmembrane region" description="Helical" evidence="7">
    <location>
        <begin position="359"/>
        <end position="380"/>
    </location>
</feature>
<dbReference type="PROSITE" id="PS50850">
    <property type="entry name" value="MFS"/>
    <property type="match status" value="1"/>
</dbReference>
<evidence type="ECO:0000256" key="1">
    <source>
        <dbReference type="ARBA" id="ARBA00004141"/>
    </source>
</evidence>
<evidence type="ECO:0000313" key="9">
    <source>
        <dbReference type="EMBL" id="CEP61064.1"/>
    </source>
</evidence>
<feature type="domain" description="Major facilitator superfamily (MFS) profile" evidence="8">
    <location>
        <begin position="65"/>
        <end position="473"/>
    </location>
</feature>
<evidence type="ECO:0000259" key="8">
    <source>
        <dbReference type="PROSITE" id="PS50850"/>
    </source>
</evidence>
<dbReference type="AlphaFoldDB" id="A0A0C7N3B8"/>
<evidence type="ECO:0000256" key="3">
    <source>
        <dbReference type="ARBA" id="ARBA00022692"/>
    </source>
</evidence>
<organism evidence="9 10">
    <name type="scientific">Lachancea lanzarotensis</name>
    <dbReference type="NCBI Taxonomy" id="1245769"/>
    <lineage>
        <taxon>Eukaryota</taxon>
        <taxon>Fungi</taxon>
        <taxon>Dikarya</taxon>
        <taxon>Ascomycota</taxon>
        <taxon>Saccharomycotina</taxon>
        <taxon>Saccharomycetes</taxon>
        <taxon>Saccharomycetales</taxon>
        <taxon>Saccharomycetaceae</taxon>
        <taxon>Lachancea</taxon>
    </lineage>
</organism>
<dbReference type="GO" id="GO:0022857">
    <property type="term" value="F:transmembrane transporter activity"/>
    <property type="evidence" value="ECO:0007669"/>
    <property type="project" value="InterPro"/>
</dbReference>
<accession>A0A0C7N3B8</accession>
<feature type="transmembrane region" description="Helical" evidence="7">
    <location>
        <begin position="191"/>
        <end position="212"/>
    </location>
</feature>
<dbReference type="OrthoDB" id="6730379at2759"/>
<evidence type="ECO:0000313" key="10">
    <source>
        <dbReference type="Proteomes" id="UP000054304"/>
    </source>
</evidence>
<dbReference type="PANTHER" id="PTHR43791:SF1">
    <property type="entry name" value="ALLANTOATE PERMEASE"/>
    <property type="match status" value="1"/>
</dbReference>
<dbReference type="SUPFAM" id="SSF103473">
    <property type="entry name" value="MFS general substrate transporter"/>
    <property type="match status" value="1"/>
</dbReference>
<protein>
    <submittedName>
        <fullName evidence="9">LALA0S02e05930g1_1</fullName>
    </submittedName>
</protein>
<feature type="transmembrane region" description="Helical" evidence="7">
    <location>
        <begin position="331"/>
        <end position="352"/>
    </location>
</feature>
<dbReference type="Gene3D" id="1.20.1250.20">
    <property type="entry name" value="MFS general substrate transporter like domains"/>
    <property type="match status" value="2"/>
</dbReference>
<keyword evidence="5 7" id="KW-0472">Membrane</keyword>
<feature type="transmembrane region" description="Helical" evidence="7">
    <location>
        <begin position="224"/>
        <end position="246"/>
    </location>
</feature>
<feature type="transmembrane region" description="Helical" evidence="7">
    <location>
        <begin position="418"/>
        <end position="438"/>
    </location>
</feature>
<proteinExistence type="inferred from homology"/>
<feature type="transmembrane region" description="Helical" evidence="7">
    <location>
        <begin position="132"/>
        <end position="150"/>
    </location>
</feature>
<keyword evidence="4 7" id="KW-1133">Transmembrane helix</keyword>
<feature type="transmembrane region" description="Helical" evidence="7">
    <location>
        <begin position="450"/>
        <end position="472"/>
    </location>
</feature>
<feature type="transmembrane region" description="Helical" evidence="7">
    <location>
        <begin position="156"/>
        <end position="179"/>
    </location>
</feature>
<dbReference type="InterPro" id="IPR011701">
    <property type="entry name" value="MFS"/>
</dbReference>
<evidence type="ECO:0000256" key="6">
    <source>
        <dbReference type="ARBA" id="ARBA00037968"/>
    </source>
</evidence>
<dbReference type="GO" id="GO:0016020">
    <property type="term" value="C:membrane"/>
    <property type="evidence" value="ECO:0007669"/>
    <property type="project" value="UniProtKB-SubCell"/>
</dbReference>
<dbReference type="HOGENOM" id="CLU_001265_0_5_1"/>
<feature type="transmembrane region" description="Helical" evidence="7">
    <location>
        <begin position="386"/>
        <end position="406"/>
    </location>
</feature>
<dbReference type="EMBL" id="LN736361">
    <property type="protein sequence ID" value="CEP61064.1"/>
    <property type="molecule type" value="Genomic_DNA"/>
</dbReference>
<dbReference type="InterPro" id="IPR020846">
    <property type="entry name" value="MFS_dom"/>
</dbReference>
<keyword evidence="10" id="KW-1185">Reference proteome</keyword>
<dbReference type="FunFam" id="1.20.1250.20:FF:000064">
    <property type="entry name" value="MFS allantoate transporter"/>
    <property type="match status" value="1"/>
</dbReference>
<keyword evidence="2" id="KW-0813">Transport</keyword>
<dbReference type="PANTHER" id="PTHR43791">
    <property type="entry name" value="PERMEASE-RELATED"/>
    <property type="match status" value="1"/>
</dbReference>
<keyword evidence="3 7" id="KW-0812">Transmembrane</keyword>
<comment type="subcellular location">
    <subcellularLocation>
        <location evidence="1">Membrane</location>
        <topology evidence="1">Multi-pass membrane protein</topology>
    </subcellularLocation>
</comment>
<dbReference type="Proteomes" id="UP000054304">
    <property type="component" value="Unassembled WGS sequence"/>
</dbReference>
<dbReference type="CDD" id="cd17327">
    <property type="entry name" value="MFS_FEN2_like"/>
    <property type="match status" value="1"/>
</dbReference>
<evidence type="ECO:0000256" key="2">
    <source>
        <dbReference type="ARBA" id="ARBA00022448"/>
    </source>
</evidence>
<comment type="similarity">
    <text evidence="6">Belongs to the major facilitator superfamily. Allantoate permease family.</text>
</comment>
<name>A0A0C7N3B8_9SACH</name>
<sequence>MTEASPVKEIKNEKYSSLAAVRQVSSDLEEASDVDEAFQLNLESKELVVTEEINKNLLRKVDLYIQPMIWALYTLQYMDKVTNSYAGVMGIQKDLHFAPNEFSWLGTAFYLAYLGAEFPISQLLQRFSFVKTLSACIVIWGVVLCAHAGTKNGAGIITARVLLGIFESSITPGFVILTSQWYKKEEHFARIAYWFSCNGLGGILGGSIAYGLAHHSDSYTIEPWKVLFIVTGLISVIFGGFFYFYIPENPSKAWFLTEEERLFQVQRIKGNQQGYGSRKFKWHQFREAFRDPRTWIYIIWGLTAQIPNGGLGSFSSILLNKTLGYSPQQSLLVGLGNGAVQIASGIITGYIATKTGKRVIVGAVSCSITLLATCLLAFPSSTKVRLAGYYLIPFYAIGMVTILASITSDAAGHTKKLTVSAAFLVSYCIGNVIGPQTFRASDAPEYRPARVTMVACLAVATTDLFLLLLINVRENKKRDKMFAEDPTWYVSPDNAEFLDLTDFENKNFRYSL</sequence>
<reference evidence="9 10" key="1">
    <citation type="submission" date="2014-12" db="EMBL/GenBank/DDBJ databases">
        <authorList>
            <person name="Neuveglise Cecile"/>
        </authorList>
    </citation>
    <scope>NUCLEOTIDE SEQUENCE [LARGE SCALE GENOMIC DNA]</scope>
    <source>
        <strain evidence="9 10">CBS 12615</strain>
    </source>
</reference>
<feature type="transmembrane region" description="Helical" evidence="7">
    <location>
        <begin position="295"/>
        <end position="319"/>
    </location>
</feature>
<dbReference type="Pfam" id="PF07690">
    <property type="entry name" value="MFS_1"/>
    <property type="match status" value="1"/>
</dbReference>
<gene>
    <name evidence="9" type="ORF">LALA0_S02e05930g</name>
</gene>
<evidence type="ECO:0000256" key="4">
    <source>
        <dbReference type="ARBA" id="ARBA00022989"/>
    </source>
</evidence>
<dbReference type="InterPro" id="IPR036259">
    <property type="entry name" value="MFS_trans_sf"/>
</dbReference>
<dbReference type="RefSeq" id="XP_022627300.1">
    <property type="nucleotide sequence ID" value="XM_022773811.1"/>
</dbReference>
<dbReference type="GeneID" id="34684478"/>
<evidence type="ECO:0000256" key="5">
    <source>
        <dbReference type="ARBA" id="ARBA00023136"/>
    </source>
</evidence>